<dbReference type="Proteomes" id="UP001259832">
    <property type="component" value="Unassembled WGS sequence"/>
</dbReference>
<evidence type="ECO:0000256" key="1">
    <source>
        <dbReference type="ARBA" id="ARBA00004613"/>
    </source>
</evidence>
<proteinExistence type="inferred from homology"/>
<protein>
    <recommendedName>
        <fullName evidence="5">RxLR effector protein</fullName>
    </recommendedName>
</protein>
<comment type="domain">
    <text evidence="5">The RxLR-dEER motif acts to carry the protein into the host cell cytoplasm through binding to cell surface phosphatidylinositol-3-phosphate.</text>
</comment>
<dbReference type="EMBL" id="JASMQC010000009">
    <property type="protein sequence ID" value="KAK1942594.1"/>
    <property type="molecule type" value="Genomic_DNA"/>
</dbReference>
<evidence type="ECO:0000256" key="4">
    <source>
        <dbReference type="ARBA" id="ARBA00022729"/>
    </source>
</evidence>
<accession>A0AAD9LPZ2</accession>
<organism evidence="6 7">
    <name type="scientific">Phytophthora citrophthora</name>
    <dbReference type="NCBI Taxonomy" id="4793"/>
    <lineage>
        <taxon>Eukaryota</taxon>
        <taxon>Sar</taxon>
        <taxon>Stramenopiles</taxon>
        <taxon>Oomycota</taxon>
        <taxon>Peronosporomycetes</taxon>
        <taxon>Peronosporales</taxon>
        <taxon>Peronosporaceae</taxon>
        <taxon>Phytophthora</taxon>
    </lineage>
</organism>
<name>A0AAD9LPZ2_9STRA</name>
<dbReference type="Pfam" id="PF16810">
    <property type="entry name" value="RXLR"/>
    <property type="match status" value="1"/>
</dbReference>
<reference evidence="6" key="1">
    <citation type="submission" date="2023-08" db="EMBL/GenBank/DDBJ databases">
        <title>Reference Genome Resource for the Citrus Pathogen Phytophthora citrophthora.</title>
        <authorList>
            <person name="Moller H."/>
            <person name="Coetzee B."/>
            <person name="Rose L.J."/>
            <person name="Van Niekerk J.M."/>
        </authorList>
    </citation>
    <scope>NUCLEOTIDE SEQUENCE</scope>
    <source>
        <strain evidence="6">STE-U-9442</strain>
    </source>
</reference>
<sequence>MRVLIAVLVAAFAFFVSNGVAAAAALVSNPAKLEETETHFVQNEANRGRLLRKRLEAESEERAGLLDIATKAKQYMNGEQKLAKLFKKTDEQLFKKKISSAYLSKGITRLENAGWPAAKIEKFKAVANRYSNFRTTENLQNYRLNFDPV</sequence>
<evidence type="ECO:0000256" key="2">
    <source>
        <dbReference type="ARBA" id="ARBA00010400"/>
    </source>
</evidence>
<feature type="signal peptide" evidence="5">
    <location>
        <begin position="1"/>
        <end position="22"/>
    </location>
</feature>
<keyword evidence="4 5" id="KW-0732">Signal</keyword>
<feature type="chain" id="PRO_5041768563" description="RxLR effector protein" evidence="5">
    <location>
        <begin position="23"/>
        <end position="149"/>
    </location>
</feature>
<dbReference type="GO" id="GO:0005576">
    <property type="term" value="C:extracellular region"/>
    <property type="evidence" value="ECO:0007669"/>
    <property type="project" value="UniProtKB-SubCell"/>
</dbReference>
<comment type="similarity">
    <text evidence="2 5">Belongs to the RxLR effector family.</text>
</comment>
<keyword evidence="3 5" id="KW-0964">Secreted</keyword>
<comment type="subcellular location">
    <subcellularLocation>
        <location evidence="1 5">Secreted</location>
    </subcellularLocation>
</comment>
<dbReference type="AlphaFoldDB" id="A0AAD9LPZ2"/>
<keyword evidence="7" id="KW-1185">Reference proteome</keyword>
<comment type="caution">
    <text evidence="6">The sequence shown here is derived from an EMBL/GenBank/DDBJ whole genome shotgun (WGS) entry which is preliminary data.</text>
</comment>
<evidence type="ECO:0000256" key="3">
    <source>
        <dbReference type="ARBA" id="ARBA00022525"/>
    </source>
</evidence>
<gene>
    <name evidence="6" type="ORF">P3T76_006093</name>
</gene>
<evidence type="ECO:0000313" key="7">
    <source>
        <dbReference type="Proteomes" id="UP001259832"/>
    </source>
</evidence>
<evidence type="ECO:0000256" key="5">
    <source>
        <dbReference type="RuleBase" id="RU367124"/>
    </source>
</evidence>
<comment type="function">
    <text evidence="5">Effector that suppresses plant defense responses during pathogen infection.</text>
</comment>
<dbReference type="InterPro" id="IPR031825">
    <property type="entry name" value="RXLR"/>
</dbReference>
<evidence type="ECO:0000313" key="6">
    <source>
        <dbReference type="EMBL" id="KAK1942594.1"/>
    </source>
</evidence>